<feature type="compositionally biased region" description="Low complexity" evidence="2">
    <location>
        <begin position="557"/>
        <end position="566"/>
    </location>
</feature>
<feature type="compositionally biased region" description="Gly residues" evidence="2">
    <location>
        <begin position="862"/>
        <end position="872"/>
    </location>
</feature>
<dbReference type="AlphaFoldDB" id="A0A835Y2R4"/>
<accession>A0A835Y2R4</accession>
<reference evidence="4" key="1">
    <citation type="journal article" date="2020" name="bioRxiv">
        <title>Comparative genomics of Chlamydomonas.</title>
        <authorList>
            <person name="Craig R.J."/>
            <person name="Hasan A.R."/>
            <person name="Ness R.W."/>
            <person name="Keightley P.D."/>
        </authorList>
    </citation>
    <scope>NUCLEOTIDE SEQUENCE</scope>
    <source>
        <strain evidence="4">CCAP 11/70</strain>
    </source>
</reference>
<feature type="compositionally biased region" description="Gly residues" evidence="2">
    <location>
        <begin position="718"/>
        <end position="733"/>
    </location>
</feature>
<gene>
    <name evidence="4" type="ORF">HYH03_007119</name>
</gene>
<comment type="caution">
    <text evidence="4">The sequence shown here is derived from an EMBL/GenBank/DDBJ whole genome shotgun (WGS) entry which is preliminary data.</text>
</comment>
<name>A0A835Y2R4_9CHLO</name>
<proteinExistence type="predicted"/>
<feature type="region of interest" description="Disordered" evidence="2">
    <location>
        <begin position="690"/>
        <end position="972"/>
    </location>
</feature>
<dbReference type="PANTHER" id="PTHR13037">
    <property type="entry name" value="FORMIN"/>
    <property type="match status" value="1"/>
</dbReference>
<dbReference type="EMBL" id="JAEHOE010000028">
    <property type="protein sequence ID" value="KAG2494880.1"/>
    <property type="molecule type" value="Genomic_DNA"/>
</dbReference>
<feature type="region of interest" description="Disordered" evidence="2">
    <location>
        <begin position="250"/>
        <end position="281"/>
    </location>
</feature>
<organism evidence="4 5">
    <name type="scientific">Edaphochlamys debaryana</name>
    <dbReference type="NCBI Taxonomy" id="47281"/>
    <lineage>
        <taxon>Eukaryota</taxon>
        <taxon>Viridiplantae</taxon>
        <taxon>Chlorophyta</taxon>
        <taxon>core chlorophytes</taxon>
        <taxon>Chlorophyceae</taxon>
        <taxon>CS clade</taxon>
        <taxon>Chlamydomonadales</taxon>
        <taxon>Chlamydomonadales incertae sedis</taxon>
        <taxon>Edaphochlamys</taxon>
    </lineage>
</organism>
<feature type="region of interest" description="Disordered" evidence="2">
    <location>
        <begin position="543"/>
        <end position="577"/>
    </location>
</feature>
<evidence type="ECO:0008006" key="6">
    <source>
        <dbReference type="Google" id="ProtNLM"/>
    </source>
</evidence>
<evidence type="ECO:0000313" key="5">
    <source>
        <dbReference type="Proteomes" id="UP000612055"/>
    </source>
</evidence>
<evidence type="ECO:0000256" key="3">
    <source>
        <dbReference type="SAM" id="SignalP"/>
    </source>
</evidence>
<dbReference type="OrthoDB" id="546285at2759"/>
<keyword evidence="1" id="KW-0945">Host-virus interaction</keyword>
<feature type="chain" id="PRO_5032534479" description="Mediator of RNA polymerase II transcription subunit 25" evidence="3">
    <location>
        <begin position="22"/>
        <end position="972"/>
    </location>
</feature>
<feature type="signal peptide" evidence="3">
    <location>
        <begin position="1"/>
        <end position="21"/>
    </location>
</feature>
<feature type="compositionally biased region" description="Low complexity" evidence="2">
    <location>
        <begin position="749"/>
        <end position="763"/>
    </location>
</feature>
<feature type="compositionally biased region" description="Low complexity" evidence="2">
    <location>
        <begin position="266"/>
        <end position="279"/>
    </location>
</feature>
<feature type="compositionally biased region" description="Low complexity" evidence="2">
    <location>
        <begin position="923"/>
        <end position="953"/>
    </location>
</feature>
<evidence type="ECO:0000256" key="1">
    <source>
        <dbReference type="ARBA" id="ARBA00022581"/>
    </source>
</evidence>
<feature type="compositionally biased region" description="Low complexity" evidence="2">
    <location>
        <begin position="791"/>
        <end position="816"/>
    </location>
</feature>
<protein>
    <recommendedName>
        <fullName evidence="6">Mediator of RNA polymerase II transcription subunit 25</fullName>
    </recommendedName>
</protein>
<evidence type="ECO:0000313" key="4">
    <source>
        <dbReference type="EMBL" id="KAG2494880.1"/>
    </source>
</evidence>
<feature type="compositionally biased region" description="Low complexity" evidence="2">
    <location>
        <begin position="690"/>
        <end position="709"/>
    </location>
</feature>
<sequence>MATPAPCRRLVLLVDALHASAATALRAALSRFANLLALSSSAAEPPPDVGLALVVYKPSRFALRDFQAALTRLKGSEEWAQPDTRKLVLALRSLLALLAREPPPGGPSAPCVLAVAAHRFDVPPGGLLQRVLQEAARALVCVTFLAVNTEASLAVFRPPAAVEGGADASAANGAEGGGMGEDSAALEAAAAAAAAAFGAALSDMENADMETAVAEPTALERLCASWLQRLTLPLAPPLLELVLPAAAGGATGGPGRGPGPGPSPDTSPAGPTAAAATDGAGVGGADAGGGGGGGGGEAGGCGLVVRCRLASQVSRLAVRCAAAPLCLCHGLPTLPLDPRGPPPSHCAVEPEQLLPPGAAPRDPLTVAVGDWQPLRLSGRSLPPPEVADLQDDVTAAGRTAVRLTCDRVLPLDELDQGLLYGWPQVMMPYGDLEEGTHGDDCHGVAGGSGGGGDGALLGALAETLRSRGQALLAWARASLCEGPPGQAPPAPSSLRCWYLLMPGPGCFLLRQVACREQLLPLSAPTPAPLPPAAVAAATRALGQLPGGQQAPPPHAPAAPTAPTAATSANDKDTTAPDPDALALVLVGEVKGEEAAEGEAEAEAVGSSADAALHTADGAADGSMAEPSAANALSTALVASIGPGLGTVTAPVPALAPAPAPAPFSPLDLSCGCHELLAALLRDSVRLTARAPHAPHAQQQGQHGPQQHPADVGELAEQEGGGDATGDEGAGVGMAGPDEADGSGGGWGTGAAAPAASSGGAPVGLQWQQRGQPPWEPQQAGLAGTGTHRPGAAQPAQTSAASAMSPSSMQLQQQQHANPYDPHLPQHYQQQQQQQQRPGTAQSAPGARPGLVLSATKPPASGRGAGGGPLGPGGRPPLPLASLGPPQARPGEVLPTAQAGVGGATPGAASSGSGGPPGRPPLGTPAAQQRQPQPQRLQQQGPGPQQPEQQWQGQGQQGQGGRRSGLRLAPSRR</sequence>
<keyword evidence="5" id="KW-1185">Reference proteome</keyword>
<dbReference type="Proteomes" id="UP000612055">
    <property type="component" value="Unassembled WGS sequence"/>
</dbReference>
<evidence type="ECO:0000256" key="2">
    <source>
        <dbReference type="SAM" id="MobiDB-lite"/>
    </source>
</evidence>
<keyword evidence="3" id="KW-0732">Signal</keyword>
<dbReference type="PANTHER" id="PTHR13037:SF24">
    <property type="entry name" value="POLYCOMB PROTEIN PCL-RELATED"/>
    <property type="match status" value="1"/>
</dbReference>